<evidence type="ECO:0000313" key="1">
    <source>
        <dbReference type="EMBL" id="KEQ27928.1"/>
    </source>
</evidence>
<name>A0A081PB55_9BACL</name>
<sequence>MANIQIKYTKSIYAEGIAYMLYLDALRSILPLYLFAANQENPLMLGEKIQWKIRPVLFLDKKYGFLQCACRGSI</sequence>
<protein>
    <submittedName>
        <fullName evidence="1">Uncharacterized protein</fullName>
    </submittedName>
</protein>
<dbReference type="EMBL" id="JNVM01000001">
    <property type="protein sequence ID" value="KEQ27928.1"/>
    <property type="molecule type" value="Genomic_DNA"/>
</dbReference>
<evidence type="ECO:0000313" key="2">
    <source>
        <dbReference type="Proteomes" id="UP000028123"/>
    </source>
</evidence>
<gene>
    <name evidence="1" type="ORF">ET33_00505</name>
</gene>
<reference evidence="1 2" key="1">
    <citation type="submission" date="2014-06" db="EMBL/GenBank/DDBJ databases">
        <title>Draft genome sequence of Paenibacillus sp. MSt1.</title>
        <authorList>
            <person name="Aw Y.K."/>
            <person name="Ong K.S."/>
            <person name="Gan H.M."/>
            <person name="Lee S.M."/>
        </authorList>
    </citation>
    <scope>NUCLEOTIDE SEQUENCE [LARGE SCALE GENOMIC DNA]</scope>
    <source>
        <strain evidence="1 2">MSt1</strain>
    </source>
</reference>
<dbReference type="AlphaFoldDB" id="A0A081PB55"/>
<keyword evidence="2" id="KW-1185">Reference proteome</keyword>
<dbReference type="Proteomes" id="UP000028123">
    <property type="component" value="Unassembled WGS sequence"/>
</dbReference>
<accession>A0A081PB55</accession>
<comment type="caution">
    <text evidence="1">The sequence shown here is derived from an EMBL/GenBank/DDBJ whole genome shotgun (WGS) entry which is preliminary data.</text>
</comment>
<organism evidence="1 2">
    <name type="scientific">Paenibacillus tyrfis</name>
    <dbReference type="NCBI Taxonomy" id="1501230"/>
    <lineage>
        <taxon>Bacteria</taxon>
        <taxon>Bacillati</taxon>
        <taxon>Bacillota</taxon>
        <taxon>Bacilli</taxon>
        <taxon>Bacillales</taxon>
        <taxon>Paenibacillaceae</taxon>
        <taxon>Paenibacillus</taxon>
    </lineage>
</organism>
<proteinExistence type="predicted"/>